<dbReference type="eggNOG" id="KOG1192">
    <property type="taxonomic scope" value="Eukaryota"/>
</dbReference>
<dbReference type="Gramene" id="OGLUM06G12190.1">
    <property type="protein sequence ID" value="OGLUM06G12190.1"/>
    <property type="gene ID" value="OGLUM06G12190"/>
</dbReference>
<evidence type="ECO:0000313" key="3">
    <source>
        <dbReference type="EnsemblPlants" id="OGLUM06G12190.1"/>
    </source>
</evidence>
<dbReference type="HOGENOM" id="CLU_1191499_0_0_1"/>
<dbReference type="PANTHER" id="PTHR48048">
    <property type="entry name" value="GLYCOSYLTRANSFERASE"/>
    <property type="match status" value="1"/>
</dbReference>
<reference evidence="3" key="1">
    <citation type="submission" date="2015-04" db="UniProtKB">
        <authorList>
            <consortium name="EnsemblPlants"/>
        </authorList>
    </citation>
    <scope>IDENTIFICATION</scope>
</reference>
<sequence>MDSTSPSASPPRPDETTPADFTVSVVRGATATTTARGKRGQRPAKPLLVTVRPVCLVNGDGDDVLEHGRGWDAVRVLAWLDAKPAPSVVYVCFGRLTRFPHEQVAELGMGLVDSGVNFVWVVGDKNTLASLFPVERQRVTLLAGESALRLLRSAKSGARRSTVTAKGSASSRLGRSSALLCPPVSPAASAGKASAWTRICLLPLPPAAARYCLSVAGDERGEKRGTKEKEVEG</sequence>
<reference evidence="3" key="2">
    <citation type="submission" date="2018-05" db="EMBL/GenBank/DDBJ databases">
        <title>OgluRS3 (Oryza glumaepatula Reference Sequence Version 3).</title>
        <authorList>
            <person name="Zhang J."/>
            <person name="Kudrna D."/>
            <person name="Lee S."/>
            <person name="Talag J."/>
            <person name="Welchert J."/>
            <person name="Wing R.A."/>
        </authorList>
    </citation>
    <scope>NUCLEOTIDE SEQUENCE [LARGE SCALE GENOMIC DNA]</scope>
</reference>
<dbReference type="PANTHER" id="PTHR48048:SF45">
    <property type="entry name" value="GLYCOSYLTRANSFERASE"/>
    <property type="match status" value="1"/>
</dbReference>
<name>A0A0E0A8A9_9ORYZ</name>
<feature type="region of interest" description="Disordered" evidence="2">
    <location>
        <begin position="1"/>
        <end position="20"/>
    </location>
</feature>
<evidence type="ECO:0000313" key="4">
    <source>
        <dbReference type="Proteomes" id="UP000026961"/>
    </source>
</evidence>
<accession>A0A0E0A8A9</accession>
<proteinExistence type="inferred from homology"/>
<dbReference type="SUPFAM" id="SSF53756">
    <property type="entry name" value="UDP-Glycosyltransferase/glycogen phosphorylase"/>
    <property type="match status" value="1"/>
</dbReference>
<dbReference type="GO" id="GO:0035251">
    <property type="term" value="F:UDP-glucosyltransferase activity"/>
    <property type="evidence" value="ECO:0007669"/>
    <property type="project" value="InterPro"/>
</dbReference>
<dbReference type="STRING" id="40148.A0A0E0A8A9"/>
<organism evidence="3">
    <name type="scientific">Oryza glumipatula</name>
    <dbReference type="NCBI Taxonomy" id="40148"/>
    <lineage>
        <taxon>Eukaryota</taxon>
        <taxon>Viridiplantae</taxon>
        <taxon>Streptophyta</taxon>
        <taxon>Embryophyta</taxon>
        <taxon>Tracheophyta</taxon>
        <taxon>Spermatophyta</taxon>
        <taxon>Magnoliopsida</taxon>
        <taxon>Liliopsida</taxon>
        <taxon>Poales</taxon>
        <taxon>Poaceae</taxon>
        <taxon>BOP clade</taxon>
        <taxon>Oryzoideae</taxon>
        <taxon>Oryzeae</taxon>
        <taxon>Oryzinae</taxon>
        <taxon>Oryza</taxon>
    </lineage>
</organism>
<dbReference type="Gene3D" id="3.40.50.2000">
    <property type="entry name" value="Glycogen Phosphorylase B"/>
    <property type="match status" value="2"/>
</dbReference>
<dbReference type="AlphaFoldDB" id="A0A0E0A8A9"/>
<protein>
    <submittedName>
        <fullName evidence="3">Uncharacterized protein</fullName>
    </submittedName>
</protein>
<keyword evidence="4" id="KW-1185">Reference proteome</keyword>
<dbReference type="InterPro" id="IPR050481">
    <property type="entry name" value="UDP-glycosyltransf_plant"/>
</dbReference>
<dbReference type="Proteomes" id="UP000026961">
    <property type="component" value="Chromosome 6"/>
</dbReference>
<evidence type="ECO:0000256" key="2">
    <source>
        <dbReference type="SAM" id="MobiDB-lite"/>
    </source>
</evidence>
<dbReference type="EnsemblPlants" id="OGLUM06G12190.1">
    <property type="protein sequence ID" value="OGLUM06G12190.1"/>
    <property type="gene ID" value="OGLUM06G12190"/>
</dbReference>
<comment type="similarity">
    <text evidence="1">Belongs to the UDP-glycosyltransferase family.</text>
</comment>
<evidence type="ECO:0000256" key="1">
    <source>
        <dbReference type="ARBA" id="ARBA00009995"/>
    </source>
</evidence>